<feature type="transmembrane region" description="Helical" evidence="3">
    <location>
        <begin position="770"/>
        <end position="795"/>
    </location>
</feature>
<keyword evidence="3" id="KW-1133">Transmembrane helix</keyword>
<dbReference type="RefSeq" id="WP_047260985.1">
    <property type="nucleotide sequence ID" value="NZ_CP011542.1"/>
</dbReference>
<dbReference type="KEGG" id="cmv:CMUST_01250"/>
<feature type="transmembrane region" description="Helical" evidence="3">
    <location>
        <begin position="183"/>
        <end position="206"/>
    </location>
</feature>
<evidence type="ECO:0000256" key="2">
    <source>
        <dbReference type="SAM" id="MobiDB-lite"/>
    </source>
</evidence>
<keyword evidence="5" id="KW-1185">Reference proteome</keyword>
<feature type="compositionally biased region" description="Low complexity" evidence="2">
    <location>
        <begin position="1205"/>
        <end position="1217"/>
    </location>
</feature>
<feature type="region of interest" description="Disordered" evidence="2">
    <location>
        <begin position="1187"/>
        <end position="1217"/>
    </location>
</feature>
<evidence type="ECO:0000256" key="1">
    <source>
        <dbReference type="SAM" id="Coils"/>
    </source>
</evidence>
<name>A0A0G3GTY2_9CORY</name>
<evidence type="ECO:0000313" key="4">
    <source>
        <dbReference type="EMBL" id="AKK04599.1"/>
    </source>
</evidence>
<organism evidence="4 5">
    <name type="scientific">Corynebacterium mustelae</name>
    <dbReference type="NCBI Taxonomy" id="571915"/>
    <lineage>
        <taxon>Bacteria</taxon>
        <taxon>Bacillati</taxon>
        <taxon>Actinomycetota</taxon>
        <taxon>Actinomycetes</taxon>
        <taxon>Mycobacteriales</taxon>
        <taxon>Corynebacteriaceae</taxon>
        <taxon>Corynebacterium</taxon>
    </lineage>
</organism>
<dbReference type="SUPFAM" id="SSF53955">
    <property type="entry name" value="Lysozyme-like"/>
    <property type="match status" value="1"/>
</dbReference>
<dbReference type="STRING" id="571915.CMUST_01250"/>
<evidence type="ECO:0000256" key="3">
    <source>
        <dbReference type="SAM" id="Phobius"/>
    </source>
</evidence>
<dbReference type="InterPro" id="IPR023346">
    <property type="entry name" value="Lysozyme-like_dom_sf"/>
</dbReference>
<sequence length="1544" mass="160449">MAEYSAGSAKITISPNLAGFAKKAKAALEKMQLNVSADVEPDADGFRARLKEELGVVPDVEVGVDADTSVATAKIDAAAQSRTATINADADVAAAEQRLDRIARDRVSKIRPDVDRSGIRQATAAFREMGSSAATTAGSVARISGLGIGVGTIGVAAAGAIAPLAAMASAAASAAGTLLTLPAAAAAASAGIAAVAIGVSGIGGAFSAMGKSATGGAADTSKAVKSAASQVAAAERRVADSQKAAKKAQENLNEARREATRELKEMNQQLRDAALDEEEAVLAVARAKQQLQETNKDSKSSELDRAEADLAYRQAVARLESTREKNNQLARDVQAANDAGVEGAKRVVEAKERVEDAVQAEADAQRNLAEAMERLADAASTSASGGVDQFAEALSNLSPNARAFVLAIQALGDQWRDLRFAVQDNLFAGLDESVTHLANVQLPILKQGLAGIATEINGGWRAAMSALASESSQVGMEQILSNSAGLFRELNTAAVPFTQGMMDLAAAGSSYLPQLGEHLGSAGQRLGKFLSTAASDGTFDRWITNGVEALKGIGQTISDVSGIVSGVFSAAAAAGESSLSPLGTVLGHLNQFVNSVEGQTALQGFFSSMTEGLNALAPIMGTVLTTVGSTIMPALSEFIQAAAPGVGAFVDSLAQGFTALAPAMGPLGEAFGAIAQSLVPVVETLAPVIAQIAQGLAPAISGLAPAIGPAVLAFAGFAKVKGFISPLISLFGDAGGDEGSGGKGLGGVLKKVGGIVSKVSKVFGVLSKGLVFFTGPVGLVVAAVAALTAGLVYAYKNSETFRNAVNKVGNFLKTAFKAAIQIAISVIKSIIGKVIEAKNKFDHFKKAAEVMAHIVAQKIKDVWENIKSLPGKIGEVFRNAGTWLKDAGRNIINGLWSGIQEKWESVKSWFSNSMGSFLSSIGTGSANANGSVSFFASGGVRGREVHDPMIVPAGDVRIFGERETGGEAYIPLANDSRRPRAEGILGAVANHFGLAVVDQKTGAPFTPSYKKSLAPKSTTFFAEGGVTIHELDDFAKGLEGKPYVWGGVKWGDCSGAQSALARFSVGLDPWAGRFATGNQASALRSLGFTAGKGKPGDFNIAWFNGGPYGGHTSSTLPTGVNTEMGGARGNGQYGGRAAGWNHPQYNEFAHLPRAFFRQVEVPKIGELGSLGNLSDVADLDLSDVTTESAQPLKALRSSTKSDPDSYSTESESGPSSWSEIAGNFAKTFVEGQVKDLAGTFGIADEFPPLMKALTAYSKATSRAQESTGQLADKRLDEIASASNTIQKLAPGVPVATVTGAQVLAKKPVDTMPKRVPGEIGHVYDPKQGAEQWRGMAMEAMRRTGFDARNSAQVNAMIAQIKTESGGNPRIAQQIVDVNGTGEKAGVGLLQIIPGTFAAHRDPELPNDRKHPFANMVAALRYYRSRYGGDLTTHWGKGRGYANGGSVWGPGGPTDDLIPIMASNGEIVIREAAASVARPLLERVNSDPSYARYLQQETVGGRITDTSHSGKNIEVHYHIETNNLDDGLRRAEMHARREVIGMMGV</sequence>
<proteinExistence type="predicted"/>
<gene>
    <name evidence="4" type="ORF">CMUST_01250</name>
</gene>
<keyword evidence="3" id="KW-0472">Membrane</keyword>
<keyword evidence="1" id="KW-0175">Coiled coil</keyword>
<dbReference type="CDD" id="cd06503">
    <property type="entry name" value="ATP-synt_Fo_b"/>
    <property type="match status" value="1"/>
</dbReference>
<protein>
    <submittedName>
        <fullName evidence="4">Uncharacterized protein</fullName>
    </submittedName>
</protein>
<accession>A0A0G3GTY2</accession>
<reference evidence="4 5" key="1">
    <citation type="journal article" date="2015" name="Genome Announc.">
        <title>Complete Genome Sequence of the Type Strain Corynebacterium mustelae DSM 45274, Isolated from Various Tissues of a Male Ferret with Lethal Sepsis.</title>
        <authorList>
            <person name="Ruckert C."/>
            <person name="Eimer J."/>
            <person name="Winkler A."/>
            <person name="Tauch A."/>
        </authorList>
    </citation>
    <scope>NUCLEOTIDE SEQUENCE [LARGE SCALE GENOMIC DNA]</scope>
    <source>
        <strain evidence="4 5">DSM 45274</strain>
    </source>
</reference>
<feature type="coiled-coil region" evidence="1">
    <location>
        <begin position="224"/>
        <end position="381"/>
    </location>
</feature>
<dbReference type="EMBL" id="CP011542">
    <property type="protein sequence ID" value="AKK04599.1"/>
    <property type="molecule type" value="Genomic_DNA"/>
</dbReference>
<reference evidence="5" key="2">
    <citation type="submission" date="2015-05" db="EMBL/GenBank/DDBJ databases">
        <title>Complete genome sequence of Corynebacterium mustelae DSM 45274, isolated from various tissues of a male ferret with lethal sepsis.</title>
        <authorList>
            <person name="Ruckert C."/>
            <person name="Albersmeier A."/>
            <person name="Winkler A."/>
            <person name="Tauch A."/>
        </authorList>
    </citation>
    <scope>NUCLEOTIDE SEQUENCE [LARGE SCALE GENOMIC DNA]</scope>
    <source>
        <strain evidence="5">DSM 45274</strain>
    </source>
</reference>
<feature type="transmembrane region" description="Helical" evidence="3">
    <location>
        <begin position="146"/>
        <end position="171"/>
    </location>
</feature>
<dbReference type="Proteomes" id="UP000035199">
    <property type="component" value="Chromosome"/>
</dbReference>
<dbReference type="PATRIC" id="fig|571915.4.peg.255"/>
<keyword evidence="3" id="KW-0812">Transmembrane</keyword>
<evidence type="ECO:0000313" key="5">
    <source>
        <dbReference type="Proteomes" id="UP000035199"/>
    </source>
</evidence>